<dbReference type="Proteomes" id="UP000553632">
    <property type="component" value="Unassembled WGS sequence"/>
</dbReference>
<evidence type="ECO:0000313" key="1">
    <source>
        <dbReference type="EMBL" id="KAF4712193.1"/>
    </source>
</evidence>
<comment type="caution">
    <text evidence="1">The sequence shown here is derived from an EMBL/GenBank/DDBJ whole genome shotgun (WGS) entry which is preliminary data.</text>
</comment>
<dbReference type="EMBL" id="JABANO010030252">
    <property type="protein sequence ID" value="KAF4712193.1"/>
    <property type="molecule type" value="Genomic_DNA"/>
</dbReference>
<name>A0A7J6QV93_PEROL</name>
<keyword evidence="2" id="KW-1185">Reference proteome</keyword>
<sequence>MSTPLVFNAHHKLALHLMLVDSLWDRSGLGMEELRITLKQFIGRRGLSLQLLEPLRVPPLDGIFRRGSSLVGLRSEVWVKNPGLRRNSISLGTLVRGQSGAINMNQTIAKADGFPWRVTCHYDENHDRLFVLYEGSPQLVVIDLTMRIVIGNYIIMGVPPNYSHLAISASSTMSTDSQGSLYVAWRAPVCFSR</sequence>
<evidence type="ECO:0000313" key="2">
    <source>
        <dbReference type="Proteomes" id="UP000553632"/>
    </source>
</evidence>
<reference evidence="1 2" key="1">
    <citation type="submission" date="2020-04" db="EMBL/GenBank/DDBJ databases">
        <title>Perkinsus olseni comparative genomics.</title>
        <authorList>
            <person name="Bogema D.R."/>
        </authorList>
    </citation>
    <scope>NUCLEOTIDE SEQUENCE [LARGE SCALE GENOMIC DNA]</scope>
    <source>
        <strain evidence="1 2">ATCC PRA-207</strain>
    </source>
</reference>
<proteinExistence type="predicted"/>
<protein>
    <submittedName>
        <fullName evidence="1">Uncharacterized protein</fullName>
    </submittedName>
</protein>
<organism evidence="1 2">
    <name type="scientific">Perkinsus olseni</name>
    <name type="common">Perkinsus atlanticus</name>
    <dbReference type="NCBI Taxonomy" id="32597"/>
    <lineage>
        <taxon>Eukaryota</taxon>
        <taxon>Sar</taxon>
        <taxon>Alveolata</taxon>
        <taxon>Perkinsozoa</taxon>
        <taxon>Perkinsea</taxon>
        <taxon>Perkinsida</taxon>
        <taxon>Perkinsidae</taxon>
        <taxon>Perkinsus</taxon>
    </lineage>
</organism>
<dbReference type="AlphaFoldDB" id="A0A7J6QV93"/>
<accession>A0A7J6QV93</accession>
<gene>
    <name evidence="1" type="ORF">FOZ63_026662</name>
</gene>